<name>A0A1G2QL41_9BACT</name>
<dbReference type="Proteomes" id="UP000177090">
    <property type="component" value="Unassembled WGS sequence"/>
</dbReference>
<dbReference type="AlphaFoldDB" id="A0A1G2QL41"/>
<proteinExistence type="predicted"/>
<feature type="transmembrane region" description="Helical" evidence="1">
    <location>
        <begin position="12"/>
        <end position="31"/>
    </location>
</feature>
<dbReference type="EMBL" id="MHTL01000002">
    <property type="protein sequence ID" value="OHA61364.1"/>
    <property type="molecule type" value="Genomic_DNA"/>
</dbReference>
<gene>
    <name evidence="2" type="ORF">A2569_00745</name>
</gene>
<protein>
    <submittedName>
        <fullName evidence="2">Uncharacterized protein</fullName>
    </submittedName>
</protein>
<reference evidence="2 3" key="1">
    <citation type="journal article" date="2016" name="Nat. Commun.">
        <title>Thousands of microbial genomes shed light on interconnected biogeochemical processes in an aquifer system.</title>
        <authorList>
            <person name="Anantharaman K."/>
            <person name="Brown C.T."/>
            <person name="Hug L.A."/>
            <person name="Sharon I."/>
            <person name="Castelle C.J."/>
            <person name="Probst A.J."/>
            <person name="Thomas B.C."/>
            <person name="Singh A."/>
            <person name="Wilkins M.J."/>
            <person name="Karaoz U."/>
            <person name="Brodie E.L."/>
            <person name="Williams K.H."/>
            <person name="Hubbard S.S."/>
            <person name="Banfield J.F."/>
        </authorList>
    </citation>
    <scope>NUCLEOTIDE SEQUENCE [LARGE SCALE GENOMIC DNA]</scope>
</reference>
<evidence type="ECO:0000256" key="1">
    <source>
        <dbReference type="SAM" id="Phobius"/>
    </source>
</evidence>
<evidence type="ECO:0000313" key="3">
    <source>
        <dbReference type="Proteomes" id="UP000177090"/>
    </source>
</evidence>
<keyword evidence="1" id="KW-0472">Membrane</keyword>
<evidence type="ECO:0000313" key="2">
    <source>
        <dbReference type="EMBL" id="OHA61364.1"/>
    </source>
</evidence>
<organism evidence="2 3">
    <name type="scientific">Candidatus Vogelbacteria bacterium RIFOXYD1_FULL_51_18</name>
    <dbReference type="NCBI Taxonomy" id="1802440"/>
    <lineage>
        <taxon>Bacteria</taxon>
        <taxon>Candidatus Vogeliibacteriota</taxon>
    </lineage>
</organism>
<accession>A0A1G2QL41</accession>
<keyword evidence="1" id="KW-0812">Transmembrane</keyword>
<keyword evidence="1" id="KW-1133">Transmembrane helix</keyword>
<sequence length="339" mass="36021">MSTNYQKQIAKNKGAVISTLVVAFLATYMVMSNGGFSLKSAKVAGVPQGAEEAAALEQLAQVSSVGTAANIPVITSYAIFGYGSATSTLVLSGSGFSTTSNMVTICRVTESGACASRRPDVIFIYDIRAFPESATSSKIAFNLPRTYSNGTLTQVYQPHLLAVYNKTTKKYSGRIRLQSLLHGDQIVPAAIWTLVSAPGPIVTRPSYLGATSTITAQMTFRVRAQGGTLLKPNIRDFGLAFVSSLSSTSSIQNATKVIGAGYPGFYSIIDSISPSDSSVGDGGEYLVTVKSIFVPQRQNQRTELVYYTATSTKAMIGGKVYYSTGNNGKGWRTTGVYFP</sequence>
<comment type="caution">
    <text evidence="2">The sequence shown here is derived from an EMBL/GenBank/DDBJ whole genome shotgun (WGS) entry which is preliminary data.</text>
</comment>